<dbReference type="eggNOG" id="COG0305">
    <property type="taxonomic scope" value="Bacteria"/>
</dbReference>
<comment type="similarity">
    <text evidence="1 12">Belongs to the helicase family. DnaB subfamily.</text>
</comment>
<dbReference type="InterPro" id="IPR036185">
    <property type="entry name" value="DNA_heli_DnaB-like_N_sf"/>
</dbReference>
<dbReference type="STRING" id="649349.Lbys_2104"/>
<keyword evidence="8 12" id="KW-0238">DNA-binding</keyword>
<dbReference type="InterPro" id="IPR027417">
    <property type="entry name" value="P-loop_NTPase"/>
</dbReference>
<evidence type="ECO:0000256" key="3">
    <source>
        <dbReference type="ARBA" id="ARBA00022705"/>
    </source>
</evidence>
<evidence type="ECO:0000256" key="9">
    <source>
        <dbReference type="ARBA" id="ARBA00023235"/>
    </source>
</evidence>
<dbReference type="InterPro" id="IPR007693">
    <property type="entry name" value="DNA_helicase_DnaB-like_N"/>
</dbReference>
<comment type="catalytic activity">
    <reaction evidence="10 12">
        <text>ATP + H2O = ADP + phosphate + H(+)</text>
        <dbReference type="Rhea" id="RHEA:13065"/>
        <dbReference type="ChEBI" id="CHEBI:15377"/>
        <dbReference type="ChEBI" id="CHEBI:15378"/>
        <dbReference type="ChEBI" id="CHEBI:30616"/>
        <dbReference type="ChEBI" id="CHEBI:43474"/>
        <dbReference type="ChEBI" id="CHEBI:456216"/>
        <dbReference type="EC" id="5.6.2.3"/>
    </reaction>
</comment>
<dbReference type="GO" id="GO:0005524">
    <property type="term" value="F:ATP binding"/>
    <property type="evidence" value="ECO:0007669"/>
    <property type="project" value="UniProtKB-UniRule"/>
</dbReference>
<dbReference type="Pfam" id="PF00772">
    <property type="entry name" value="DnaB"/>
    <property type="match status" value="1"/>
</dbReference>
<keyword evidence="9" id="KW-0413">Isomerase</keyword>
<dbReference type="GO" id="GO:0003677">
    <property type="term" value="F:DNA binding"/>
    <property type="evidence" value="ECO:0007669"/>
    <property type="project" value="UniProtKB-UniRule"/>
</dbReference>
<evidence type="ECO:0000313" key="14">
    <source>
        <dbReference type="EMBL" id="ADQ17800.1"/>
    </source>
</evidence>
<keyword evidence="7 12" id="KW-0067">ATP-binding</keyword>
<dbReference type="SUPFAM" id="SSF48024">
    <property type="entry name" value="N-terminal domain of DnaB helicase"/>
    <property type="match status" value="1"/>
</dbReference>
<sequence>MSMKRRLPEKKRRNADQVLEFQQSSHIVELEAAVLGGVIREKDALTMVIDILKPDSFISDKHEAIYQAILLLFGKSEPVDLLTVTNQLRLTGELEFIGGPAYLAKITARRISTQIERDARIILQYAIQRNIMRVMDDVLIKAQEDTTDVFNLLDATEQSLREIQEGNLNKNIPDLQLVVQKTIQELKNKEEQEAGIASVPSGFPSLDRITGGWHNTELIIIAARPGMGKTAFVVSALRNAAIDYKMPVALFSLEMSSQQVMYRLISAEAEVDSQKLRKGDLETEDWKAIHSRLNDLDNSPIYIDDTPALSVLELRTKARRLKAFHNIKLLIVDYLQLMTAGNGKTGMNREQEIASISRSLKTIAKELNIPVIALSQLSRSVESRPDKRPMLSDLRESGSIEQDADVVMFLYRPEYYGLEETETGESTQGLAEVIIAKNRSGSVDNVKLRFIGKYTRFSEFDGFHLSPEEYEERSGVRTLGSKANDIT</sequence>
<evidence type="ECO:0000256" key="12">
    <source>
        <dbReference type="RuleBase" id="RU362085"/>
    </source>
</evidence>
<dbReference type="GO" id="GO:0042802">
    <property type="term" value="F:identical protein binding"/>
    <property type="evidence" value="ECO:0007669"/>
    <property type="project" value="UniProtKB-ARBA"/>
</dbReference>
<evidence type="ECO:0000256" key="11">
    <source>
        <dbReference type="NCBIfam" id="TIGR00665"/>
    </source>
</evidence>
<dbReference type="Proteomes" id="UP000007435">
    <property type="component" value="Chromosome"/>
</dbReference>
<dbReference type="InterPro" id="IPR016136">
    <property type="entry name" value="DNA_helicase_N/primase_C"/>
</dbReference>
<proteinExistence type="inferred from homology"/>
<dbReference type="GO" id="GO:0043139">
    <property type="term" value="F:5'-3' DNA helicase activity"/>
    <property type="evidence" value="ECO:0007669"/>
    <property type="project" value="UniProtKB-EC"/>
</dbReference>
<comment type="function">
    <text evidence="12">The main replicative DNA helicase, it participates in initiation and elongation during chromosome replication. Travels ahead of the DNA replisome, separating dsDNA into templates for DNA synthesis. A processive ATP-dependent 5'-3' DNA helicase it has DNA-dependent ATPase activity.</text>
</comment>
<dbReference type="GO" id="GO:0005829">
    <property type="term" value="C:cytosol"/>
    <property type="evidence" value="ECO:0007669"/>
    <property type="project" value="TreeGrafter"/>
</dbReference>
<dbReference type="SUPFAM" id="SSF52540">
    <property type="entry name" value="P-loop containing nucleoside triphosphate hydrolases"/>
    <property type="match status" value="1"/>
</dbReference>
<dbReference type="PANTHER" id="PTHR30153:SF2">
    <property type="entry name" value="REPLICATIVE DNA HELICASE"/>
    <property type="match status" value="1"/>
</dbReference>
<dbReference type="AlphaFoldDB" id="E4RTS6"/>
<dbReference type="GO" id="GO:0006269">
    <property type="term" value="P:DNA replication, synthesis of primer"/>
    <property type="evidence" value="ECO:0007669"/>
    <property type="project" value="UniProtKB-UniRule"/>
</dbReference>
<evidence type="ECO:0000256" key="8">
    <source>
        <dbReference type="ARBA" id="ARBA00023125"/>
    </source>
</evidence>
<evidence type="ECO:0000256" key="5">
    <source>
        <dbReference type="ARBA" id="ARBA00022801"/>
    </source>
</evidence>
<dbReference type="EMBL" id="CP002305">
    <property type="protein sequence ID" value="ADQ17800.1"/>
    <property type="molecule type" value="Genomic_DNA"/>
</dbReference>
<accession>E4RTS6</accession>
<dbReference type="Pfam" id="PF03796">
    <property type="entry name" value="DnaB_C"/>
    <property type="match status" value="1"/>
</dbReference>
<feature type="domain" description="SF4 helicase" evidence="13">
    <location>
        <begin position="192"/>
        <end position="464"/>
    </location>
</feature>
<dbReference type="NCBIfam" id="TIGR00665">
    <property type="entry name" value="DnaB"/>
    <property type="match status" value="1"/>
</dbReference>
<keyword evidence="4 12" id="KW-0547">Nucleotide-binding</keyword>
<dbReference type="GO" id="GO:0016887">
    <property type="term" value="F:ATP hydrolysis activity"/>
    <property type="evidence" value="ECO:0007669"/>
    <property type="project" value="RHEA"/>
</dbReference>
<dbReference type="Gene3D" id="1.10.860.10">
    <property type="entry name" value="DNAb Helicase, Chain A"/>
    <property type="match status" value="1"/>
</dbReference>
<organism evidence="14 15">
    <name type="scientific">Leadbetterella byssophila (strain DSM 17132 / JCM 16389 / KACC 11308 / NBRC 106382 / 4M15)</name>
    <dbReference type="NCBI Taxonomy" id="649349"/>
    <lineage>
        <taxon>Bacteria</taxon>
        <taxon>Pseudomonadati</taxon>
        <taxon>Bacteroidota</taxon>
        <taxon>Cytophagia</taxon>
        <taxon>Cytophagales</taxon>
        <taxon>Leadbetterellaceae</taxon>
        <taxon>Leadbetterella</taxon>
    </lineage>
</organism>
<dbReference type="KEGG" id="lby:Lbys_2104"/>
<name>E4RTS6_LEAB4</name>
<evidence type="ECO:0000313" key="15">
    <source>
        <dbReference type="Proteomes" id="UP000007435"/>
    </source>
</evidence>
<keyword evidence="15" id="KW-1185">Reference proteome</keyword>
<evidence type="ECO:0000256" key="2">
    <source>
        <dbReference type="ARBA" id="ARBA00022515"/>
    </source>
</evidence>
<evidence type="ECO:0000256" key="1">
    <source>
        <dbReference type="ARBA" id="ARBA00008428"/>
    </source>
</evidence>
<dbReference type="PROSITE" id="PS51199">
    <property type="entry name" value="SF4_HELICASE"/>
    <property type="match status" value="1"/>
</dbReference>
<evidence type="ECO:0000259" key="13">
    <source>
        <dbReference type="PROSITE" id="PS51199"/>
    </source>
</evidence>
<dbReference type="InterPro" id="IPR007692">
    <property type="entry name" value="DNA_helicase_DnaB"/>
</dbReference>
<evidence type="ECO:0000256" key="7">
    <source>
        <dbReference type="ARBA" id="ARBA00022840"/>
    </source>
</evidence>
<keyword evidence="3 12" id="KW-0235">DNA replication</keyword>
<reference evidence="14 15" key="2">
    <citation type="journal article" date="2011" name="Stand. Genomic Sci.">
        <title>Complete genome sequence of Leadbetterella byssophila type strain (4M15).</title>
        <authorList>
            <person name="Abt B."/>
            <person name="Teshima H."/>
            <person name="Lucas S."/>
            <person name="Lapidus A."/>
            <person name="Del Rio T.G."/>
            <person name="Nolan M."/>
            <person name="Tice H."/>
            <person name="Cheng J.F."/>
            <person name="Pitluck S."/>
            <person name="Liolios K."/>
            <person name="Pagani I."/>
            <person name="Ivanova N."/>
            <person name="Mavromatis K."/>
            <person name="Pati A."/>
            <person name="Tapia R."/>
            <person name="Han C."/>
            <person name="Goodwin L."/>
            <person name="Chen A."/>
            <person name="Palaniappan K."/>
            <person name="Land M."/>
            <person name="Hauser L."/>
            <person name="Chang Y.J."/>
            <person name="Jeffries C.D."/>
            <person name="Rohde M."/>
            <person name="Goker M."/>
            <person name="Tindall B.J."/>
            <person name="Detter J.C."/>
            <person name="Woyke T."/>
            <person name="Bristow J."/>
            <person name="Eisen J.A."/>
            <person name="Markowitz V."/>
            <person name="Hugenholtz P."/>
            <person name="Klenk H.P."/>
            <person name="Kyrpides N.C."/>
        </authorList>
    </citation>
    <scope>NUCLEOTIDE SEQUENCE [LARGE SCALE GENOMIC DNA]</scope>
    <source>
        <strain evidence="15">DSM 17132 / JCM 16389 / KACC 11308 / NBRC 106382 / 4M15</strain>
    </source>
</reference>
<keyword evidence="6 12" id="KW-0347">Helicase</keyword>
<dbReference type="FunFam" id="3.40.50.300:FF:000076">
    <property type="entry name" value="Replicative DNA helicase"/>
    <property type="match status" value="1"/>
</dbReference>
<dbReference type="InterPro" id="IPR003593">
    <property type="entry name" value="AAA+_ATPase"/>
</dbReference>
<dbReference type="HOGENOM" id="CLU_005373_0_0_10"/>
<dbReference type="PANTHER" id="PTHR30153">
    <property type="entry name" value="REPLICATIVE DNA HELICASE DNAB"/>
    <property type="match status" value="1"/>
</dbReference>
<keyword evidence="5 12" id="KW-0378">Hydrolase</keyword>
<dbReference type="OrthoDB" id="9773982at2"/>
<gene>
    <name evidence="14" type="ordered locus">Lbys_2104</name>
</gene>
<dbReference type="GO" id="GO:1990077">
    <property type="term" value="C:primosome complex"/>
    <property type="evidence" value="ECO:0007669"/>
    <property type="project" value="UniProtKB-UniRule"/>
</dbReference>
<keyword evidence="2 12" id="KW-0639">Primosome</keyword>
<dbReference type="Gene3D" id="3.40.50.300">
    <property type="entry name" value="P-loop containing nucleotide triphosphate hydrolases"/>
    <property type="match status" value="1"/>
</dbReference>
<reference key="1">
    <citation type="submission" date="2010-11" db="EMBL/GenBank/DDBJ databases">
        <title>The complete genome of Leadbetterella byssophila DSM 17132.</title>
        <authorList>
            <consortium name="US DOE Joint Genome Institute (JGI-PGF)"/>
            <person name="Lucas S."/>
            <person name="Copeland A."/>
            <person name="Lapidus A."/>
            <person name="Glavina del Rio T."/>
            <person name="Dalin E."/>
            <person name="Tice H."/>
            <person name="Bruce D."/>
            <person name="Goodwin L."/>
            <person name="Pitluck S."/>
            <person name="Kyrpides N."/>
            <person name="Mavromatis K."/>
            <person name="Ivanova N."/>
            <person name="Teshima H."/>
            <person name="Brettin T."/>
            <person name="Detter J.C."/>
            <person name="Han C."/>
            <person name="Tapia R."/>
            <person name="Land M."/>
            <person name="Hauser L."/>
            <person name="Markowitz V."/>
            <person name="Cheng J.-F."/>
            <person name="Hugenholtz P."/>
            <person name="Woyke T."/>
            <person name="Wu D."/>
            <person name="Tindall B."/>
            <person name="Pomrenke H.G."/>
            <person name="Brambilla E."/>
            <person name="Klenk H.-P."/>
            <person name="Eisen J.A."/>
        </authorList>
    </citation>
    <scope>NUCLEOTIDE SEQUENCE [LARGE SCALE GENOMIC DNA]</scope>
    <source>
        <strain>DSM 17132</strain>
    </source>
</reference>
<protein>
    <recommendedName>
        <fullName evidence="11 12">Replicative DNA helicase</fullName>
        <ecNumber evidence="11 12">5.6.2.3</ecNumber>
    </recommendedName>
</protein>
<dbReference type="SMART" id="SM00382">
    <property type="entry name" value="AAA"/>
    <property type="match status" value="1"/>
</dbReference>
<dbReference type="CDD" id="cd00984">
    <property type="entry name" value="DnaB_C"/>
    <property type="match status" value="1"/>
</dbReference>
<dbReference type="EC" id="5.6.2.3" evidence="11 12"/>
<evidence type="ECO:0000256" key="6">
    <source>
        <dbReference type="ARBA" id="ARBA00022806"/>
    </source>
</evidence>
<evidence type="ECO:0000256" key="10">
    <source>
        <dbReference type="ARBA" id="ARBA00048954"/>
    </source>
</evidence>
<dbReference type="InterPro" id="IPR007694">
    <property type="entry name" value="DNA_helicase_DnaB-like_C"/>
</dbReference>
<evidence type="ECO:0000256" key="4">
    <source>
        <dbReference type="ARBA" id="ARBA00022741"/>
    </source>
</evidence>